<dbReference type="PROSITE" id="PS00497">
    <property type="entry name" value="TYROSINASE_1"/>
    <property type="match status" value="1"/>
</dbReference>
<feature type="signal peptide" evidence="3">
    <location>
        <begin position="1"/>
        <end position="18"/>
    </location>
</feature>
<keyword evidence="6" id="KW-1185">Reference proteome</keyword>
<evidence type="ECO:0000259" key="4">
    <source>
        <dbReference type="PROSITE" id="PS00497"/>
    </source>
</evidence>
<accession>A0A4P9WCJ5</accession>
<dbReference type="OrthoDB" id="2145984at2759"/>
<evidence type="ECO:0000256" key="3">
    <source>
        <dbReference type="SAM" id="SignalP"/>
    </source>
</evidence>
<dbReference type="InterPro" id="IPR050316">
    <property type="entry name" value="Tyrosinase/Hemocyanin"/>
</dbReference>
<evidence type="ECO:0000256" key="1">
    <source>
        <dbReference type="ARBA" id="ARBA00022723"/>
    </source>
</evidence>
<keyword evidence="2" id="KW-0186">Copper</keyword>
<dbReference type="Pfam" id="PF00264">
    <property type="entry name" value="Tyrosinase"/>
    <property type="match status" value="1"/>
</dbReference>
<dbReference type="InterPro" id="IPR002227">
    <property type="entry name" value="Tyrosinase_Cu-bd"/>
</dbReference>
<dbReference type="InterPro" id="IPR008922">
    <property type="entry name" value="Di-copper_centre_dom_sf"/>
</dbReference>
<evidence type="ECO:0000313" key="6">
    <source>
        <dbReference type="Proteomes" id="UP000269721"/>
    </source>
</evidence>
<proteinExistence type="predicted"/>
<feature type="chain" id="PRO_5021001601" description="Tyrosinase copper-binding domain-containing protein" evidence="3">
    <location>
        <begin position="19"/>
        <end position="239"/>
    </location>
</feature>
<dbReference type="PANTHER" id="PTHR11474:SF126">
    <property type="entry name" value="TYROSINASE-LIKE PROTEIN TYR-1-RELATED"/>
    <property type="match status" value="1"/>
</dbReference>
<evidence type="ECO:0000313" key="5">
    <source>
        <dbReference type="EMBL" id="RKO88938.1"/>
    </source>
</evidence>
<feature type="domain" description="Tyrosinase copper-binding" evidence="4">
    <location>
        <begin position="73"/>
        <end position="91"/>
    </location>
</feature>
<name>A0A4P9WCJ5_9FUNG</name>
<dbReference type="Proteomes" id="UP000269721">
    <property type="component" value="Unassembled WGS sequence"/>
</dbReference>
<keyword evidence="1" id="KW-0479">Metal-binding</keyword>
<reference evidence="6" key="1">
    <citation type="journal article" date="2018" name="Nat. Microbiol.">
        <title>Leveraging single-cell genomics to expand the fungal tree of life.</title>
        <authorList>
            <person name="Ahrendt S.R."/>
            <person name="Quandt C.A."/>
            <person name="Ciobanu D."/>
            <person name="Clum A."/>
            <person name="Salamov A."/>
            <person name="Andreopoulos B."/>
            <person name="Cheng J.F."/>
            <person name="Woyke T."/>
            <person name="Pelin A."/>
            <person name="Henrissat B."/>
            <person name="Reynolds N.K."/>
            <person name="Benny G.L."/>
            <person name="Smith M.E."/>
            <person name="James T.Y."/>
            <person name="Grigoriev I.V."/>
        </authorList>
    </citation>
    <scope>NUCLEOTIDE SEQUENCE [LARGE SCALE GENOMIC DNA]</scope>
</reference>
<dbReference type="Gene3D" id="1.10.1280.10">
    <property type="entry name" value="Di-copper center containing domain from catechol oxidase"/>
    <property type="match status" value="1"/>
</dbReference>
<dbReference type="GO" id="GO:0046872">
    <property type="term" value="F:metal ion binding"/>
    <property type="evidence" value="ECO:0007669"/>
    <property type="project" value="UniProtKB-KW"/>
</dbReference>
<organism evidence="5 6">
    <name type="scientific">Blyttiomyces helicus</name>
    <dbReference type="NCBI Taxonomy" id="388810"/>
    <lineage>
        <taxon>Eukaryota</taxon>
        <taxon>Fungi</taxon>
        <taxon>Fungi incertae sedis</taxon>
        <taxon>Chytridiomycota</taxon>
        <taxon>Chytridiomycota incertae sedis</taxon>
        <taxon>Chytridiomycetes</taxon>
        <taxon>Chytridiomycetes incertae sedis</taxon>
        <taxon>Blyttiomyces</taxon>
    </lineage>
</organism>
<dbReference type="EMBL" id="KZ996388">
    <property type="protein sequence ID" value="RKO88938.1"/>
    <property type="molecule type" value="Genomic_DNA"/>
</dbReference>
<dbReference type="SUPFAM" id="SSF48056">
    <property type="entry name" value="Di-copper centre-containing domain"/>
    <property type="match status" value="1"/>
</dbReference>
<sequence>MKAATLVAALALAGGSTADPYAHCNGDVVVRKAIQDLSADEWSVYTSTIQQAMGSGLWQTFADLHNAQANYIHGQTSIFLFWHRQFLKWSEQKLQEIEPDFYWPYWPVDRSWAAEQWSNDPVWRIMGKTVDQGFVARHTFNHADSTTGPLLRAVDWTSDLPSSQQYAAAYANAITSGEGFRSYSDTVQAFHGWFHVTMGGDMSTMESPLDPLFFLHHVRSFLHWCPLLPCCLFVRRFPF</sequence>
<keyword evidence="3" id="KW-0732">Signal</keyword>
<evidence type="ECO:0000256" key="2">
    <source>
        <dbReference type="ARBA" id="ARBA00023008"/>
    </source>
</evidence>
<dbReference type="PANTHER" id="PTHR11474">
    <property type="entry name" value="TYROSINASE FAMILY MEMBER"/>
    <property type="match status" value="1"/>
</dbReference>
<dbReference type="AlphaFoldDB" id="A0A4P9WCJ5"/>
<protein>
    <recommendedName>
        <fullName evidence="4">Tyrosinase copper-binding domain-containing protein</fullName>
    </recommendedName>
</protein>
<gene>
    <name evidence="5" type="ORF">BDK51DRAFT_37982</name>
</gene>
<dbReference type="GO" id="GO:0016491">
    <property type="term" value="F:oxidoreductase activity"/>
    <property type="evidence" value="ECO:0007669"/>
    <property type="project" value="InterPro"/>
</dbReference>